<comment type="caution">
    <text evidence="2">The sequence shown here is derived from an EMBL/GenBank/DDBJ whole genome shotgun (WGS) entry which is preliminary data.</text>
</comment>
<evidence type="ECO:0000313" key="2">
    <source>
        <dbReference type="EMBL" id="MDS0299235.1"/>
    </source>
</evidence>
<proteinExistence type="predicted"/>
<keyword evidence="1" id="KW-1133">Transmembrane helix</keyword>
<keyword evidence="3" id="KW-1185">Reference proteome</keyword>
<protein>
    <submittedName>
        <fullName evidence="2">Uncharacterized protein</fullName>
    </submittedName>
</protein>
<evidence type="ECO:0000256" key="1">
    <source>
        <dbReference type="SAM" id="Phobius"/>
    </source>
</evidence>
<dbReference type="EMBL" id="JAMQOP010000002">
    <property type="protein sequence ID" value="MDS0299235.1"/>
    <property type="molecule type" value="Genomic_DNA"/>
</dbReference>
<feature type="transmembrane region" description="Helical" evidence="1">
    <location>
        <begin position="6"/>
        <end position="30"/>
    </location>
</feature>
<accession>A0ABU2GEJ4</accession>
<dbReference type="Proteomes" id="UP001257060">
    <property type="component" value="Unassembled WGS sequence"/>
</dbReference>
<reference evidence="2 3" key="1">
    <citation type="submission" date="2022-06" db="EMBL/GenBank/DDBJ databases">
        <title>Halogeometricum sp. a new haloarchaeum isolate from saline soil.</title>
        <authorList>
            <person name="Strakova D."/>
            <person name="Galisteo C."/>
            <person name="Sanchez-Porro C."/>
            <person name="Ventosa A."/>
        </authorList>
    </citation>
    <scope>NUCLEOTIDE SEQUENCE [LARGE SCALE GENOMIC DNA]</scope>
    <source>
        <strain evidence="2 3">S1BR25-6</strain>
    </source>
</reference>
<sequence>MDLTILPWLLGAFFLAAAVFGVGLLAVTAWTTMRVAEHLSAVIAPVRTGAPASIRDVEAHLGALAASPHVDSGVVRAVVPESRRGRGRLHRRLRRTPGVRFDVALPLADREATLPVWTPVPARLTGRTEFERVAAACGVAPERVSDAVGEEVAVRRVGDGWAVGPAATGATAVTDVDAGRARLPDADRF</sequence>
<gene>
    <name evidence="2" type="ORF">NDI76_10835</name>
</gene>
<name>A0ABU2GEJ4_9EURY</name>
<keyword evidence="1" id="KW-0812">Transmembrane</keyword>
<evidence type="ECO:0000313" key="3">
    <source>
        <dbReference type="Proteomes" id="UP001257060"/>
    </source>
</evidence>
<keyword evidence="1" id="KW-0472">Membrane</keyword>
<organism evidence="2 3">
    <name type="scientific">Halogeometricum salsisoli</name>
    <dbReference type="NCBI Taxonomy" id="2950536"/>
    <lineage>
        <taxon>Archaea</taxon>
        <taxon>Methanobacteriati</taxon>
        <taxon>Methanobacteriota</taxon>
        <taxon>Stenosarchaea group</taxon>
        <taxon>Halobacteria</taxon>
        <taxon>Halobacteriales</taxon>
        <taxon>Haloferacaceae</taxon>
        <taxon>Halogeometricum</taxon>
    </lineage>
</organism>
<dbReference type="RefSeq" id="WP_310924096.1">
    <property type="nucleotide sequence ID" value="NZ_JAMQOP010000002.1"/>
</dbReference>